<comment type="caution">
    <text evidence="1">The sequence shown here is derived from an EMBL/GenBank/DDBJ whole genome shotgun (WGS) entry which is preliminary data.</text>
</comment>
<reference evidence="1" key="1">
    <citation type="journal article" date="2023" name="Mol. Phylogenet. Evol.">
        <title>Genome-scale phylogeny and comparative genomics of the fungal order Sordariales.</title>
        <authorList>
            <person name="Hensen N."/>
            <person name="Bonometti L."/>
            <person name="Westerberg I."/>
            <person name="Brannstrom I.O."/>
            <person name="Guillou S."/>
            <person name="Cros-Aarteil S."/>
            <person name="Calhoun S."/>
            <person name="Haridas S."/>
            <person name="Kuo A."/>
            <person name="Mondo S."/>
            <person name="Pangilinan J."/>
            <person name="Riley R."/>
            <person name="LaButti K."/>
            <person name="Andreopoulos B."/>
            <person name="Lipzen A."/>
            <person name="Chen C."/>
            <person name="Yan M."/>
            <person name="Daum C."/>
            <person name="Ng V."/>
            <person name="Clum A."/>
            <person name="Steindorff A."/>
            <person name="Ohm R.A."/>
            <person name="Martin F."/>
            <person name="Silar P."/>
            <person name="Natvig D.O."/>
            <person name="Lalanne C."/>
            <person name="Gautier V."/>
            <person name="Ament-Velasquez S.L."/>
            <person name="Kruys A."/>
            <person name="Hutchinson M.I."/>
            <person name="Powell A.J."/>
            <person name="Barry K."/>
            <person name="Miller A.N."/>
            <person name="Grigoriev I.V."/>
            <person name="Debuchy R."/>
            <person name="Gladieux P."/>
            <person name="Hiltunen Thoren M."/>
            <person name="Johannesson H."/>
        </authorList>
    </citation>
    <scope>NUCLEOTIDE SEQUENCE</scope>
    <source>
        <strain evidence="1">CBS 990.96</strain>
    </source>
</reference>
<protein>
    <submittedName>
        <fullName evidence="1">Uncharacterized protein</fullName>
    </submittedName>
</protein>
<dbReference type="EMBL" id="MU865457">
    <property type="protein sequence ID" value="KAK4222726.1"/>
    <property type="molecule type" value="Genomic_DNA"/>
</dbReference>
<evidence type="ECO:0000313" key="1">
    <source>
        <dbReference type="EMBL" id="KAK4222726.1"/>
    </source>
</evidence>
<name>A0AAN7BEE6_9PEZI</name>
<organism evidence="1 2">
    <name type="scientific">Podospora fimiseda</name>
    <dbReference type="NCBI Taxonomy" id="252190"/>
    <lineage>
        <taxon>Eukaryota</taxon>
        <taxon>Fungi</taxon>
        <taxon>Dikarya</taxon>
        <taxon>Ascomycota</taxon>
        <taxon>Pezizomycotina</taxon>
        <taxon>Sordariomycetes</taxon>
        <taxon>Sordariomycetidae</taxon>
        <taxon>Sordariales</taxon>
        <taxon>Podosporaceae</taxon>
        <taxon>Podospora</taxon>
    </lineage>
</organism>
<dbReference type="Proteomes" id="UP001301958">
    <property type="component" value="Unassembled WGS sequence"/>
</dbReference>
<sequence>MQSMQNGPQYSIVSPQSLHPCPSMAATSQLPTWVVAVAFHNATATLSQDPDCVRQVNESVEFLAKELESGNVIDGVNRFRWKCRYSYSRI</sequence>
<accession>A0AAN7BEE6</accession>
<dbReference type="AlphaFoldDB" id="A0AAN7BEE6"/>
<keyword evidence="2" id="KW-1185">Reference proteome</keyword>
<gene>
    <name evidence="1" type="ORF">QBC38DRAFT_489209</name>
</gene>
<proteinExistence type="predicted"/>
<reference evidence="1" key="2">
    <citation type="submission" date="2023-05" db="EMBL/GenBank/DDBJ databases">
        <authorList>
            <consortium name="Lawrence Berkeley National Laboratory"/>
            <person name="Steindorff A."/>
            <person name="Hensen N."/>
            <person name="Bonometti L."/>
            <person name="Westerberg I."/>
            <person name="Brannstrom I.O."/>
            <person name="Guillou S."/>
            <person name="Cros-Aarteil S."/>
            <person name="Calhoun S."/>
            <person name="Haridas S."/>
            <person name="Kuo A."/>
            <person name="Mondo S."/>
            <person name="Pangilinan J."/>
            <person name="Riley R."/>
            <person name="Labutti K."/>
            <person name="Andreopoulos B."/>
            <person name="Lipzen A."/>
            <person name="Chen C."/>
            <person name="Yanf M."/>
            <person name="Daum C."/>
            <person name="Ng V."/>
            <person name="Clum A."/>
            <person name="Ohm R."/>
            <person name="Martin F."/>
            <person name="Silar P."/>
            <person name="Natvig D."/>
            <person name="Lalanne C."/>
            <person name="Gautier V."/>
            <person name="Ament-Velasquez S.L."/>
            <person name="Kruys A."/>
            <person name="Hutchinson M.I."/>
            <person name="Powell A.J."/>
            <person name="Barry K."/>
            <person name="Miller A.N."/>
            <person name="Grigoriev I.V."/>
            <person name="Debuchy R."/>
            <person name="Gladieux P."/>
            <person name="Thoren M.H."/>
            <person name="Johannesson H."/>
        </authorList>
    </citation>
    <scope>NUCLEOTIDE SEQUENCE</scope>
    <source>
        <strain evidence="1">CBS 990.96</strain>
    </source>
</reference>
<evidence type="ECO:0000313" key="2">
    <source>
        <dbReference type="Proteomes" id="UP001301958"/>
    </source>
</evidence>